<evidence type="ECO:0000313" key="1">
    <source>
        <dbReference type="EMBL" id="KAK0435697.1"/>
    </source>
</evidence>
<gene>
    <name evidence="1" type="ORF">EV420DRAFT_1281601</name>
</gene>
<name>A0AA39J3Z2_ARMTA</name>
<feature type="non-terminal residue" evidence="1">
    <location>
        <position position="1"/>
    </location>
</feature>
<dbReference type="EMBL" id="JAUEPS010000143">
    <property type="protein sequence ID" value="KAK0435697.1"/>
    <property type="molecule type" value="Genomic_DNA"/>
</dbReference>
<accession>A0AA39J3Z2</accession>
<comment type="caution">
    <text evidence="1">The sequence shown here is derived from an EMBL/GenBank/DDBJ whole genome shotgun (WGS) entry which is preliminary data.</text>
</comment>
<dbReference type="AlphaFoldDB" id="A0AA39J3Z2"/>
<dbReference type="RefSeq" id="XP_060322057.1">
    <property type="nucleotide sequence ID" value="XM_060468268.1"/>
</dbReference>
<organism evidence="1 2">
    <name type="scientific">Armillaria tabescens</name>
    <name type="common">Ringless honey mushroom</name>
    <name type="synonym">Agaricus tabescens</name>
    <dbReference type="NCBI Taxonomy" id="1929756"/>
    <lineage>
        <taxon>Eukaryota</taxon>
        <taxon>Fungi</taxon>
        <taxon>Dikarya</taxon>
        <taxon>Basidiomycota</taxon>
        <taxon>Agaricomycotina</taxon>
        <taxon>Agaricomycetes</taxon>
        <taxon>Agaricomycetidae</taxon>
        <taxon>Agaricales</taxon>
        <taxon>Marasmiineae</taxon>
        <taxon>Physalacriaceae</taxon>
        <taxon>Desarmillaria</taxon>
    </lineage>
</organism>
<evidence type="ECO:0000313" key="2">
    <source>
        <dbReference type="Proteomes" id="UP001175211"/>
    </source>
</evidence>
<reference evidence="1" key="1">
    <citation type="submission" date="2023-06" db="EMBL/GenBank/DDBJ databases">
        <authorList>
            <consortium name="Lawrence Berkeley National Laboratory"/>
            <person name="Ahrendt S."/>
            <person name="Sahu N."/>
            <person name="Indic B."/>
            <person name="Wong-Bajracharya J."/>
            <person name="Merenyi Z."/>
            <person name="Ke H.-M."/>
            <person name="Monk M."/>
            <person name="Kocsube S."/>
            <person name="Drula E."/>
            <person name="Lipzen A."/>
            <person name="Balint B."/>
            <person name="Henrissat B."/>
            <person name="Andreopoulos B."/>
            <person name="Martin F.M."/>
            <person name="Harder C.B."/>
            <person name="Rigling D."/>
            <person name="Ford K.L."/>
            <person name="Foster G.D."/>
            <person name="Pangilinan J."/>
            <person name="Papanicolaou A."/>
            <person name="Barry K."/>
            <person name="LaButti K."/>
            <person name="Viragh M."/>
            <person name="Koriabine M."/>
            <person name="Yan M."/>
            <person name="Riley R."/>
            <person name="Champramary S."/>
            <person name="Plett K.L."/>
            <person name="Tsai I.J."/>
            <person name="Slot J."/>
            <person name="Sipos G."/>
            <person name="Plett J."/>
            <person name="Nagy L.G."/>
            <person name="Grigoriev I.V."/>
        </authorList>
    </citation>
    <scope>NUCLEOTIDE SEQUENCE</scope>
    <source>
        <strain evidence="1">CCBAS 213</strain>
    </source>
</reference>
<keyword evidence="2" id="KW-1185">Reference proteome</keyword>
<evidence type="ECO:0008006" key="3">
    <source>
        <dbReference type="Google" id="ProtNLM"/>
    </source>
</evidence>
<sequence length="73" mass="8586">LDKLKLKQRMLSHDMATRWSSTYDMLAMALEYKKAVKQITSDDEEIGDRVVPEFRLSLKEWKMLPPSQLPVTF</sequence>
<dbReference type="GeneID" id="85351816"/>
<protein>
    <recommendedName>
        <fullName evidence="3">hAT-like transposase RNase-H fold domain-containing protein</fullName>
    </recommendedName>
</protein>
<proteinExistence type="predicted"/>
<dbReference type="Proteomes" id="UP001175211">
    <property type="component" value="Unassembled WGS sequence"/>
</dbReference>